<gene>
    <name evidence="1" type="ORF">M6B22_09480</name>
</gene>
<sequence length="225" mass="23792">MRATALRVTPREYLLVVERLLQHAGLDRGVVVPLRDSVLDAELATGAALRYMIDAAGRIAACAPNRLTGDGVPALLVAPSVLDEARRLGTVTITGLDAPQLLAGLRISGVRHGLEVQVRIEDVAARVSVLGPAPVPASSAERLAGGPERLGAVTAGIVVDAELWWAAYRRSNLALSVDTRTSRRHAGATLVAEDGTLLGATDDEFDPTIYSGDREALFDESKEQT</sequence>
<dbReference type="Proteomes" id="UP001164693">
    <property type="component" value="Chromosome"/>
</dbReference>
<protein>
    <submittedName>
        <fullName evidence="1">Uncharacterized protein</fullName>
    </submittedName>
</protein>
<keyword evidence="2" id="KW-1185">Reference proteome</keyword>
<dbReference type="RefSeq" id="WP_269445509.1">
    <property type="nucleotide sequence ID" value="NZ_CP097463.1"/>
</dbReference>
<organism evidence="1 2">
    <name type="scientific">Jatrophihabitans cynanchi</name>
    <dbReference type="NCBI Taxonomy" id="2944128"/>
    <lineage>
        <taxon>Bacteria</taxon>
        <taxon>Bacillati</taxon>
        <taxon>Actinomycetota</taxon>
        <taxon>Actinomycetes</taxon>
        <taxon>Jatrophihabitantales</taxon>
        <taxon>Jatrophihabitantaceae</taxon>
        <taxon>Jatrophihabitans</taxon>
    </lineage>
</organism>
<name>A0ABY7K456_9ACTN</name>
<evidence type="ECO:0000313" key="2">
    <source>
        <dbReference type="Proteomes" id="UP001164693"/>
    </source>
</evidence>
<reference evidence="1" key="1">
    <citation type="submission" date="2022-05" db="EMBL/GenBank/DDBJ databases">
        <title>Jatrophihabitans sp. SB3-54 whole genome sequence.</title>
        <authorList>
            <person name="Suh M.K."/>
            <person name="Eom M.K."/>
            <person name="Kim J.S."/>
            <person name="Kim H.S."/>
            <person name="Do H.E."/>
            <person name="Shin Y.K."/>
            <person name="Lee J.-S."/>
        </authorList>
    </citation>
    <scope>NUCLEOTIDE SEQUENCE</scope>
    <source>
        <strain evidence="1">SB3-54</strain>
    </source>
</reference>
<dbReference type="EMBL" id="CP097463">
    <property type="protein sequence ID" value="WAX58970.1"/>
    <property type="molecule type" value="Genomic_DNA"/>
</dbReference>
<proteinExistence type="predicted"/>
<evidence type="ECO:0000313" key="1">
    <source>
        <dbReference type="EMBL" id="WAX58970.1"/>
    </source>
</evidence>
<accession>A0ABY7K456</accession>